<dbReference type="PhylomeDB" id="E9I0L3"/>
<organism evidence="1 2">
    <name type="scientific">Daphnia pulex</name>
    <name type="common">Water flea</name>
    <dbReference type="NCBI Taxonomy" id="6669"/>
    <lineage>
        <taxon>Eukaryota</taxon>
        <taxon>Metazoa</taxon>
        <taxon>Ecdysozoa</taxon>
        <taxon>Arthropoda</taxon>
        <taxon>Crustacea</taxon>
        <taxon>Branchiopoda</taxon>
        <taxon>Diplostraca</taxon>
        <taxon>Cladocera</taxon>
        <taxon>Anomopoda</taxon>
        <taxon>Daphniidae</taxon>
        <taxon>Daphnia</taxon>
    </lineage>
</organism>
<dbReference type="GO" id="GO:0007023">
    <property type="term" value="P:post-chaperonin tubulin folding pathway"/>
    <property type="evidence" value="ECO:0007669"/>
    <property type="project" value="InterPro"/>
</dbReference>
<evidence type="ECO:0000313" key="2">
    <source>
        <dbReference type="Proteomes" id="UP000000305"/>
    </source>
</evidence>
<reference evidence="1 2" key="1">
    <citation type="journal article" date="2011" name="Science">
        <title>The ecoresponsive genome of Daphnia pulex.</title>
        <authorList>
            <person name="Colbourne J.K."/>
            <person name="Pfrender M.E."/>
            <person name="Gilbert D."/>
            <person name="Thomas W.K."/>
            <person name="Tucker A."/>
            <person name="Oakley T.H."/>
            <person name="Tokishita S."/>
            <person name="Aerts A."/>
            <person name="Arnold G.J."/>
            <person name="Basu M.K."/>
            <person name="Bauer D.J."/>
            <person name="Caceres C.E."/>
            <person name="Carmel L."/>
            <person name="Casola C."/>
            <person name="Choi J.H."/>
            <person name="Detter J.C."/>
            <person name="Dong Q."/>
            <person name="Dusheyko S."/>
            <person name="Eads B.D."/>
            <person name="Frohlich T."/>
            <person name="Geiler-Samerotte K.A."/>
            <person name="Gerlach D."/>
            <person name="Hatcher P."/>
            <person name="Jogdeo S."/>
            <person name="Krijgsveld J."/>
            <person name="Kriventseva E.V."/>
            <person name="Kultz D."/>
            <person name="Laforsch C."/>
            <person name="Lindquist E."/>
            <person name="Lopez J."/>
            <person name="Manak J.R."/>
            <person name="Muller J."/>
            <person name="Pangilinan J."/>
            <person name="Patwardhan R.P."/>
            <person name="Pitluck S."/>
            <person name="Pritham E.J."/>
            <person name="Rechtsteiner A."/>
            <person name="Rho M."/>
            <person name="Rogozin I.B."/>
            <person name="Sakarya O."/>
            <person name="Salamov A."/>
            <person name="Schaack S."/>
            <person name="Shapiro H."/>
            <person name="Shiga Y."/>
            <person name="Skalitzky C."/>
            <person name="Smith Z."/>
            <person name="Souvorov A."/>
            <person name="Sung W."/>
            <person name="Tang Z."/>
            <person name="Tsuchiya D."/>
            <person name="Tu H."/>
            <person name="Vos H."/>
            <person name="Wang M."/>
            <person name="Wolf Y.I."/>
            <person name="Yamagata H."/>
            <person name="Yamada T."/>
            <person name="Ye Y."/>
            <person name="Shaw J.R."/>
            <person name="Andrews J."/>
            <person name="Crease T.J."/>
            <person name="Tang H."/>
            <person name="Lucas S.M."/>
            <person name="Robertson H.M."/>
            <person name="Bork P."/>
            <person name="Koonin E.V."/>
            <person name="Zdobnov E.M."/>
            <person name="Grigoriev I.V."/>
            <person name="Lynch M."/>
            <person name="Boore J.L."/>
        </authorList>
    </citation>
    <scope>NUCLEOTIDE SEQUENCE [LARGE SCALE GENOMIC DNA]</scope>
</reference>
<dbReference type="PANTHER" id="PTHR12658:SF0">
    <property type="entry name" value="TUBULIN-SPECIFIC CHAPERONE D"/>
    <property type="match status" value="1"/>
</dbReference>
<dbReference type="EMBL" id="GL733570">
    <property type="protein sequence ID" value="EFX62467.1"/>
    <property type="molecule type" value="Genomic_DNA"/>
</dbReference>
<evidence type="ECO:0000313" key="1">
    <source>
        <dbReference type="EMBL" id="EFX62467.1"/>
    </source>
</evidence>
<dbReference type="Pfam" id="PF23579">
    <property type="entry name" value="ARM_TBCD"/>
    <property type="match status" value="1"/>
</dbReference>
<gene>
    <name evidence="1" type="ORF">DAPPUDRAFT_336908</name>
</gene>
<dbReference type="InParanoid" id="E9I0L3"/>
<dbReference type="GO" id="GO:0007021">
    <property type="term" value="P:tubulin complex assembly"/>
    <property type="evidence" value="ECO:0007669"/>
    <property type="project" value="InterPro"/>
</dbReference>
<dbReference type="Proteomes" id="UP000000305">
    <property type="component" value="Unassembled WGS sequence"/>
</dbReference>
<dbReference type="InterPro" id="IPR033162">
    <property type="entry name" value="TBCD"/>
</dbReference>
<accession>E9I0L3</accession>
<dbReference type="eggNOG" id="KOG1943">
    <property type="taxonomic scope" value="Eukaryota"/>
</dbReference>
<protein>
    <submittedName>
        <fullName evidence="1">Uncharacterized protein</fullName>
    </submittedName>
</protein>
<dbReference type="AlphaFoldDB" id="E9I0L3"/>
<sequence length="204" mass="24027">MTLEVADECTQKEIDVIGLGCLKESFTEHSEVEKLIDELRTSAQHQTNQTDIRLVIDYKAYGADRRLYFVVYGLVERNWQRFSFILVQYQKQPHFIDSHLDGLLTKIINIIREEVLDYEVKHVAFRCLYFISKVGGYKVVARHLPHETADLEPLLHYLENQDPGVQLKWETHYSLLLWLSIVVKIPFHLQRFDTSTSEPIMEEF</sequence>
<dbReference type="PANTHER" id="PTHR12658">
    <property type="entry name" value="BETA-TUBULIN COFACTOR D"/>
    <property type="match status" value="1"/>
</dbReference>
<keyword evidence="2" id="KW-1185">Reference proteome</keyword>
<dbReference type="KEGG" id="dpx:DAPPUDRAFT_336908"/>
<proteinExistence type="predicted"/>
<name>E9I0L3_DAPPU</name>
<dbReference type="HOGENOM" id="CLU_1456208_0_0_1"/>
<dbReference type="OrthoDB" id="6336275at2759"/>
<dbReference type="GO" id="GO:0048487">
    <property type="term" value="F:beta-tubulin binding"/>
    <property type="evidence" value="ECO:0007669"/>
    <property type="project" value="InterPro"/>
</dbReference>
<dbReference type="GO" id="GO:0005096">
    <property type="term" value="F:GTPase activator activity"/>
    <property type="evidence" value="ECO:0007669"/>
    <property type="project" value="InterPro"/>
</dbReference>